<dbReference type="InterPro" id="IPR049046">
    <property type="entry name" value="Beta-AFase-like_GH127_middle"/>
</dbReference>
<dbReference type="InterPro" id="IPR049049">
    <property type="entry name" value="Beta-AFase-like_GH127_C"/>
</dbReference>
<reference evidence="4 5" key="1">
    <citation type="submission" date="2018-06" db="EMBL/GenBank/DDBJ databases">
        <authorList>
            <person name="Strepis N."/>
        </authorList>
    </citation>
    <scope>NUCLEOTIDE SEQUENCE [LARGE SCALE GENOMIC DNA]</scope>
    <source>
        <strain evidence="4">LUCI</strain>
    </source>
</reference>
<evidence type="ECO:0000259" key="3">
    <source>
        <dbReference type="Pfam" id="PF20737"/>
    </source>
</evidence>
<dbReference type="GO" id="GO:0016798">
    <property type="term" value="F:hydrolase activity, acting on glycosyl bonds"/>
    <property type="evidence" value="ECO:0007669"/>
    <property type="project" value="UniProtKB-KW"/>
</dbReference>
<evidence type="ECO:0000313" key="4">
    <source>
        <dbReference type="EMBL" id="VBB05741.1"/>
    </source>
</evidence>
<feature type="domain" description="Non-reducing end beta-L-arabinofuranosidase-like GH127 catalytic" evidence="1">
    <location>
        <begin position="13"/>
        <end position="422"/>
    </location>
</feature>
<name>A0A498R2X7_9FIRM</name>
<keyword evidence="5" id="KW-1185">Reference proteome</keyword>
<evidence type="ECO:0000313" key="5">
    <source>
        <dbReference type="Proteomes" id="UP000277811"/>
    </source>
</evidence>
<dbReference type="PANTHER" id="PTHR43465:SF2">
    <property type="entry name" value="DUF1680 DOMAIN PROTEIN (AFU_ORTHOLOGUE AFUA_1G08910)"/>
    <property type="match status" value="1"/>
</dbReference>
<dbReference type="Pfam" id="PF20737">
    <property type="entry name" value="Glyco_hydro127C"/>
    <property type="match status" value="1"/>
</dbReference>
<dbReference type="OrthoDB" id="9757939at2"/>
<evidence type="ECO:0000259" key="1">
    <source>
        <dbReference type="Pfam" id="PF07944"/>
    </source>
</evidence>
<protein>
    <submittedName>
        <fullName evidence="4">Six-hairpin glycosidase</fullName>
    </submittedName>
</protein>
<dbReference type="EMBL" id="UPPP01000058">
    <property type="protein sequence ID" value="VBB05741.1"/>
    <property type="molecule type" value="Genomic_DNA"/>
</dbReference>
<keyword evidence="4" id="KW-0378">Hydrolase</keyword>
<proteinExistence type="predicted"/>
<accession>A0A498R2X7</accession>
<evidence type="ECO:0000259" key="2">
    <source>
        <dbReference type="Pfam" id="PF20736"/>
    </source>
</evidence>
<dbReference type="InterPro" id="IPR008928">
    <property type="entry name" value="6-hairpin_glycosidase_sf"/>
</dbReference>
<sequence length="649" mass="73984">MNRNTHKPILLQNVRIHDRFWSRRIKLIAEEVIPYQWEALNDTIDGAEPSHAIENFRIAAGEIRGDFYGMVFQDSDVAKWMEAASYSLVTYPSSKLEAIMDEVVELIGKAQQEDGYLNTYFIAANPGERWTDLSFGHELYCAGHLIEAAVAYNSATGKRKFLDIMCRYVDYIDSVMGPEEGKRKIYCGHEEIELALVRLYKATGEEQYLRLSQYFVDERGKQPCFLQNEPTFGNIYKDKWFDLAYHQAHMPVREQTTAEGHSVRAMYLYSAMADLARETGDDSFLAALDKLWDNTTTRKMYITGGLGSQGHAERFTVDYDLPNDRAYTETCAAIGLIFWAQRMLLLNPDRRYADVLERSLYNGALSGISMDGKRYFYVNPLEVIPEVAMNRYDCEHVKTERQEWFGCACCPPNIARLVASLGQYIYSQQESAIYTHLYISSNAQFDIDGKTVMIKQSSNYPWDGTISISLTVAEKQKFTLALRVPGWCRQYQLAVNGEKMDFLTIEDGYAVLSREWIDNDEITLTLAMPVEIVHAHPRVRENIGKVAIQRGPLIYCLEEADNGKGLAEVMLETNAGLAAKFDEDLFDGTVVITGNAKWYGGGIGEKHLYQFGEYPAKHKAIKAIPYYLWGNRQPGNEMLVWVSKAFRPI</sequence>
<feature type="domain" description="Non-reducing end beta-L-arabinofuranosidase-like GH127 middle" evidence="2">
    <location>
        <begin position="433"/>
        <end position="528"/>
    </location>
</feature>
<dbReference type="RefSeq" id="WP_122626715.1">
    <property type="nucleotide sequence ID" value="NZ_UPPP01000058.1"/>
</dbReference>
<dbReference type="Proteomes" id="UP000277811">
    <property type="component" value="Unassembled WGS sequence"/>
</dbReference>
<feature type="domain" description="Non-reducing end beta-L-arabinofuranosidase-like GH127 C-terminal" evidence="3">
    <location>
        <begin position="530"/>
        <end position="642"/>
    </location>
</feature>
<dbReference type="Pfam" id="PF20736">
    <property type="entry name" value="Glyco_hydro127M"/>
    <property type="match status" value="1"/>
</dbReference>
<dbReference type="InterPro" id="IPR049174">
    <property type="entry name" value="Beta-AFase-like"/>
</dbReference>
<gene>
    <name evidence="4" type="ORF">LUCI_0952</name>
</gene>
<dbReference type="PANTHER" id="PTHR43465">
    <property type="entry name" value="DUF1680 DOMAIN PROTEIN (AFU_ORTHOLOGUE AFUA_1G08910)"/>
    <property type="match status" value="1"/>
</dbReference>
<dbReference type="GO" id="GO:0005975">
    <property type="term" value="P:carbohydrate metabolic process"/>
    <property type="evidence" value="ECO:0007669"/>
    <property type="project" value="InterPro"/>
</dbReference>
<organism evidence="4 5">
    <name type="scientific">Lucifera butyrica</name>
    <dbReference type="NCBI Taxonomy" id="1351585"/>
    <lineage>
        <taxon>Bacteria</taxon>
        <taxon>Bacillati</taxon>
        <taxon>Bacillota</taxon>
        <taxon>Negativicutes</taxon>
        <taxon>Veillonellales</taxon>
        <taxon>Veillonellaceae</taxon>
        <taxon>Lucifera</taxon>
    </lineage>
</organism>
<dbReference type="SUPFAM" id="SSF48208">
    <property type="entry name" value="Six-hairpin glycosidases"/>
    <property type="match status" value="1"/>
</dbReference>
<dbReference type="InterPro" id="IPR012878">
    <property type="entry name" value="Beta-AFase-like_GH127_cat"/>
</dbReference>
<keyword evidence="4" id="KW-0326">Glycosidase</keyword>
<dbReference type="AlphaFoldDB" id="A0A498R2X7"/>
<dbReference type="Pfam" id="PF07944">
    <property type="entry name" value="Beta-AFase-like_GH127_cat"/>
    <property type="match status" value="1"/>
</dbReference>